<dbReference type="InterPro" id="IPR009100">
    <property type="entry name" value="AcylCoA_DH/oxidase_NM_dom_sf"/>
</dbReference>
<proteinExistence type="inferred from homology"/>
<keyword evidence="18" id="KW-1185">Reference proteome</keyword>
<evidence type="ECO:0000256" key="11">
    <source>
        <dbReference type="PIRNR" id="PIRNR000168"/>
    </source>
</evidence>
<feature type="binding site" evidence="13">
    <location>
        <position position="195"/>
    </location>
    <ligand>
        <name>FAD</name>
        <dbReference type="ChEBI" id="CHEBI:57692"/>
    </ligand>
</feature>
<dbReference type="GO" id="GO:0005777">
    <property type="term" value="C:peroxisome"/>
    <property type="evidence" value="ECO:0007669"/>
    <property type="project" value="UniProtKB-SubCell"/>
</dbReference>
<keyword evidence="6 11" id="KW-0274">FAD</keyword>
<feature type="binding site" evidence="13">
    <location>
        <position position="234"/>
    </location>
    <ligand>
        <name>FAD</name>
        <dbReference type="ChEBI" id="CHEBI:57692"/>
    </ligand>
</feature>
<dbReference type="EMBL" id="OU963869">
    <property type="protein sequence ID" value="CAH0394216.1"/>
    <property type="molecule type" value="Genomic_DNA"/>
</dbReference>
<organism evidence="17 18">
    <name type="scientific">Bemisia tabaci</name>
    <name type="common">Sweetpotato whitefly</name>
    <name type="synonym">Aleurodes tabaci</name>
    <dbReference type="NCBI Taxonomy" id="7038"/>
    <lineage>
        <taxon>Eukaryota</taxon>
        <taxon>Metazoa</taxon>
        <taxon>Ecdysozoa</taxon>
        <taxon>Arthropoda</taxon>
        <taxon>Hexapoda</taxon>
        <taxon>Insecta</taxon>
        <taxon>Pterygota</taxon>
        <taxon>Neoptera</taxon>
        <taxon>Paraneoptera</taxon>
        <taxon>Hemiptera</taxon>
        <taxon>Sternorrhyncha</taxon>
        <taxon>Aleyrodoidea</taxon>
        <taxon>Aleyrodidae</taxon>
        <taxon>Aleyrodinae</taxon>
        <taxon>Bemisia</taxon>
    </lineage>
</organism>
<evidence type="ECO:0000256" key="12">
    <source>
        <dbReference type="PIRSR" id="PIRSR000168-1"/>
    </source>
</evidence>
<dbReference type="InterPro" id="IPR055060">
    <property type="entry name" value="ACOX_C_alpha1"/>
</dbReference>
<evidence type="ECO:0000259" key="15">
    <source>
        <dbReference type="Pfam" id="PF02770"/>
    </source>
</evidence>
<evidence type="ECO:0000256" key="13">
    <source>
        <dbReference type="PIRSR" id="PIRSR000168-2"/>
    </source>
</evidence>
<feature type="domain" description="Acyl-CoA oxidase/dehydrogenase middle" evidence="15">
    <location>
        <begin position="191"/>
        <end position="301"/>
    </location>
</feature>
<evidence type="ECO:0000256" key="6">
    <source>
        <dbReference type="ARBA" id="ARBA00022827"/>
    </source>
</evidence>
<dbReference type="Pfam" id="PF02770">
    <property type="entry name" value="Acyl-CoA_dh_M"/>
    <property type="match status" value="1"/>
</dbReference>
<dbReference type="Pfam" id="PF22924">
    <property type="entry name" value="ACOX_C_alpha1"/>
    <property type="match status" value="1"/>
</dbReference>
<dbReference type="FunFam" id="2.40.110.10:FF:000005">
    <property type="entry name" value="Acyl-coenzyme A oxidase"/>
    <property type="match status" value="1"/>
</dbReference>
<dbReference type="AlphaFoldDB" id="A0A9P0AL95"/>
<sequence length="738" mass="82679">MLLTPFRIILRSFAGSRFSALSSLWCRKQNKLSTLNFYSDQTTMLAVDHTLNDFPPGPLDVYRKKASFDWRKLKLLLEDEKLWRFKVKIWQALESDPIFRHVDDLPLDAQRELATKRMYRVRAMNFLPLEDILEDPRLPLTMMIALFQYEPSMTVKYSLTFSMFGNVVLGLGSERHFHYYEEALEGKILGCFALTEISHGSNAKGMRTIAKYDPATQKFLLHSPDFEAAKCWVGNLGKTATHAIVYAKLITPDGKDHGLHAFVTKIRDPETMLPYEGVTVGDMGHKGGLNGIDNGFVLFDNYPVDREDLLNKTGDVTPEGEYVTPFKDPNKRIGANFAALSAGRVGIVSICLAYMTKAVPIAVRYAATRRQFGPENKEELPILEYPLHQWRLIPYLAAAVVLKNFGEFFSAALAETSKAAILNLHQDDTSKEQAAKLGIEIHTLSSSAKPVAAWITNLAIQESREACGGHGYLKIAGLCDLREDTDVNATYEGDNNVLIQQTSNWLLQLWSKRKTPGVFDFPLGSVTFIADADKILNSKFTATSVKEAVSPKVLQDAFQWLICHLLKSTAAKIETLSKKGFDSFSVKNHSQVYLARTLSLVYCEHFLLKKILERAESVKADEKLYKILLKVSSLYGAWSLEKHLVTMYQGGYVSGALPATILRDGILDLCSELKDDAVSLADVIAPCDFALNSALGMSDGELYKNFQKALCESPDTFTRPSWWRQVTFWEAALPASKL</sequence>
<evidence type="ECO:0000313" key="17">
    <source>
        <dbReference type="EMBL" id="CAH0394216.1"/>
    </source>
</evidence>
<dbReference type="PANTHER" id="PTHR10909">
    <property type="entry name" value="ELECTRON TRANSPORT OXIDOREDUCTASE"/>
    <property type="match status" value="1"/>
</dbReference>
<evidence type="ECO:0000256" key="9">
    <source>
        <dbReference type="ARBA" id="ARBA00023098"/>
    </source>
</evidence>
<dbReference type="InterPro" id="IPR012258">
    <property type="entry name" value="Acyl-CoA_oxidase"/>
</dbReference>
<evidence type="ECO:0000256" key="5">
    <source>
        <dbReference type="ARBA" id="ARBA00022630"/>
    </source>
</evidence>
<dbReference type="InterPro" id="IPR006091">
    <property type="entry name" value="Acyl-CoA_Oxase/DH_mid-dom"/>
</dbReference>
<keyword evidence="9" id="KW-0443">Lipid metabolism</keyword>
<dbReference type="Gene3D" id="2.40.110.10">
    <property type="entry name" value="Butyryl-CoA Dehydrogenase, subunit A, domain 2"/>
    <property type="match status" value="1"/>
</dbReference>
<dbReference type="PIRSF" id="PIRSF000168">
    <property type="entry name" value="Acyl-CoA_oxidase"/>
    <property type="match status" value="1"/>
</dbReference>
<keyword evidence="10" id="KW-0576">Peroxisome</keyword>
<keyword evidence="8" id="KW-0560">Oxidoreductase</keyword>
<evidence type="ECO:0000256" key="7">
    <source>
        <dbReference type="ARBA" id="ARBA00022832"/>
    </source>
</evidence>
<keyword evidence="7" id="KW-0276">Fatty acid metabolism</keyword>
<comment type="pathway">
    <text evidence="3">Lipid metabolism.</text>
</comment>
<evidence type="ECO:0000256" key="3">
    <source>
        <dbReference type="ARBA" id="ARBA00005189"/>
    </source>
</evidence>
<evidence type="ECO:0000256" key="1">
    <source>
        <dbReference type="ARBA" id="ARBA00001974"/>
    </source>
</evidence>
<dbReference type="InterPro" id="IPR036250">
    <property type="entry name" value="AcylCo_DH-like_C"/>
</dbReference>
<dbReference type="SUPFAM" id="SSF56645">
    <property type="entry name" value="Acyl-CoA dehydrogenase NM domain-like"/>
    <property type="match status" value="1"/>
</dbReference>
<dbReference type="GO" id="GO:0033540">
    <property type="term" value="P:fatty acid beta-oxidation using acyl-CoA oxidase"/>
    <property type="evidence" value="ECO:0007669"/>
    <property type="project" value="TreeGrafter"/>
</dbReference>
<dbReference type="InterPro" id="IPR002655">
    <property type="entry name" value="Acyl-CoA_oxidase_C"/>
</dbReference>
<dbReference type="GO" id="GO:0016402">
    <property type="term" value="F:pristanoyl-CoA oxidase activity"/>
    <property type="evidence" value="ECO:0007669"/>
    <property type="project" value="TreeGrafter"/>
</dbReference>
<comment type="cofactor">
    <cofactor evidence="1">
        <name>FAD</name>
        <dbReference type="ChEBI" id="CHEBI:57692"/>
    </cofactor>
</comment>
<dbReference type="FunFam" id="1.20.140.10:FF:000010">
    <property type="entry name" value="Acyl-coenzyme A oxidase"/>
    <property type="match status" value="1"/>
</dbReference>
<comment type="similarity">
    <text evidence="4 11">Belongs to the acyl-CoA oxidase family.</text>
</comment>
<name>A0A9P0AL95_BEMTA</name>
<dbReference type="GO" id="GO:0005504">
    <property type="term" value="F:fatty acid binding"/>
    <property type="evidence" value="ECO:0007669"/>
    <property type="project" value="TreeGrafter"/>
</dbReference>
<protein>
    <recommendedName>
        <fullName evidence="11">Acyl-coenzyme A oxidase</fullName>
    </recommendedName>
</protein>
<dbReference type="FunFam" id="1.20.140.10:FF:000007">
    <property type="entry name" value="Acyl-coenzyme A oxidase"/>
    <property type="match status" value="1"/>
</dbReference>
<evidence type="ECO:0000256" key="4">
    <source>
        <dbReference type="ARBA" id="ARBA00006288"/>
    </source>
</evidence>
<dbReference type="GO" id="GO:0055088">
    <property type="term" value="P:lipid homeostasis"/>
    <property type="evidence" value="ECO:0007669"/>
    <property type="project" value="TreeGrafter"/>
</dbReference>
<evidence type="ECO:0000256" key="2">
    <source>
        <dbReference type="ARBA" id="ARBA00004275"/>
    </source>
</evidence>
<evidence type="ECO:0000256" key="10">
    <source>
        <dbReference type="ARBA" id="ARBA00023140"/>
    </source>
</evidence>
<dbReference type="Pfam" id="PF01756">
    <property type="entry name" value="ACOX"/>
    <property type="match status" value="1"/>
</dbReference>
<feature type="domain" description="Acyl-CoA oxidase C-alpha1" evidence="16">
    <location>
        <begin position="338"/>
        <end position="507"/>
    </location>
</feature>
<dbReference type="KEGG" id="btab:109035125"/>
<evidence type="ECO:0000259" key="16">
    <source>
        <dbReference type="Pfam" id="PF22924"/>
    </source>
</evidence>
<dbReference type="InterPro" id="IPR046373">
    <property type="entry name" value="Acyl-CoA_Oxase/DH_mid-dom_sf"/>
</dbReference>
<dbReference type="Gene3D" id="1.20.140.10">
    <property type="entry name" value="Butyryl-CoA Dehydrogenase, subunit A, domain 3"/>
    <property type="match status" value="2"/>
</dbReference>
<dbReference type="PANTHER" id="PTHR10909:SF390">
    <property type="entry name" value="PEROXISOMAL ACYL-COENZYME A OXIDASE 3"/>
    <property type="match status" value="1"/>
</dbReference>
<evidence type="ECO:0000259" key="14">
    <source>
        <dbReference type="Pfam" id="PF01756"/>
    </source>
</evidence>
<feature type="active site" description="Proton acceptor" evidence="12">
    <location>
        <position position="492"/>
    </location>
</feature>
<evidence type="ECO:0000313" key="18">
    <source>
        <dbReference type="Proteomes" id="UP001152759"/>
    </source>
</evidence>
<dbReference type="SUPFAM" id="SSF47203">
    <property type="entry name" value="Acyl-CoA dehydrogenase C-terminal domain-like"/>
    <property type="match status" value="2"/>
</dbReference>
<feature type="domain" description="Acyl-CoA oxidase C-terminal" evidence="14">
    <location>
        <begin position="551"/>
        <end position="726"/>
    </location>
</feature>
<reference evidence="17" key="1">
    <citation type="submission" date="2021-12" db="EMBL/GenBank/DDBJ databases">
        <authorList>
            <person name="King R."/>
        </authorList>
    </citation>
    <scope>NUCLEOTIDE SEQUENCE</scope>
</reference>
<comment type="subcellular location">
    <subcellularLocation>
        <location evidence="2">Peroxisome</location>
    </subcellularLocation>
</comment>
<accession>A0A9P0AL95</accession>
<evidence type="ECO:0000256" key="8">
    <source>
        <dbReference type="ARBA" id="ARBA00023002"/>
    </source>
</evidence>
<gene>
    <name evidence="17" type="ORF">BEMITA_LOCUS12541</name>
</gene>
<keyword evidence="5 11" id="KW-0285">Flavoprotein</keyword>
<dbReference type="GO" id="GO:0071949">
    <property type="term" value="F:FAD binding"/>
    <property type="evidence" value="ECO:0007669"/>
    <property type="project" value="InterPro"/>
</dbReference>
<dbReference type="Proteomes" id="UP001152759">
    <property type="component" value="Chromosome 8"/>
</dbReference>